<dbReference type="InterPro" id="IPR002549">
    <property type="entry name" value="AI-2E-like"/>
</dbReference>
<name>A0A426QH36_9GAMM</name>
<feature type="transmembrane region" description="Helical" evidence="7">
    <location>
        <begin position="232"/>
        <end position="255"/>
    </location>
</feature>
<dbReference type="PANTHER" id="PTHR21716:SF16">
    <property type="entry name" value="BLL1467 PROTEIN"/>
    <property type="match status" value="1"/>
</dbReference>
<dbReference type="RefSeq" id="WP_125180282.1">
    <property type="nucleotide sequence ID" value="NZ_QZMU01000001.1"/>
</dbReference>
<dbReference type="GO" id="GO:0016020">
    <property type="term" value="C:membrane"/>
    <property type="evidence" value="ECO:0007669"/>
    <property type="project" value="UniProtKB-SubCell"/>
</dbReference>
<protein>
    <submittedName>
        <fullName evidence="8">AI-2E family transporter</fullName>
    </submittedName>
</protein>
<feature type="transmembrane region" description="Helical" evidence="7">
    <location>
        <begin position="38"/>
        <end position="54"/>
    </location>
</feature>
<reference evidence="8 9" key="1">
    <citation type="journal article" date="2010" name="Int. J. Syst. Evol. Microbiol.">
        <title>Thiohalobacter thiocyanaticus gen. nov., sp. nov., a moderately halophilic, sulfur-oxidizing gammaproteobacterium from hypersaline lakes, that utilizes thiocyanate.</title>
        <authorList>
            <person name="Sorokin D.Y."/>
            <person name="Kovaleva O.L."/>
            <person name="Tourova T.P."/>
            <person name="Muyzer G."/>
        </authorList>
    </citation>
    <scope>NUCLEOTIDE SEQUENCE [LARGE SCALE GENOMIC DNA]</scope>
    <source>
        <strain evidence="8 9">Hrh1</strain>
    </source>
</reference>
<gene>
    <name evidence="8" type="ORF">D6C00_03230</name>
</gene>
<feature type="transmembrane region" description="Helical" evidence="7">
    <location>
        <begin position="90"/>
        <end position="111"/>
    </location>
</feature>
<evidence type="ECO:0000256" key="2">
    <source>
        <dbReference type="ARBA" id="ARBA00009773"/>
    </source>
</evidence>
<dbReference type="GO" id="GO:0055085">
    <property type="term" value="P:transmembrane transport"/>
    <property type="evidence" value="ECO:0007669"/>
    <property type="project" value="TreeGrafter"/>
</dbReference>
<dbReference type="EMBL" id="QZMU01000001">
    <property type="protein sequence ID" value="RRQ21069.1"/>
    <property type="molecule type" value="Genomic_DNA"/>
</dbReference>
<dbReference type="PANTHER" id="PTHR21716">
    <property type="entry name" value="TRANSMEMBRANE PROTEIN"/>
    <property type="match status" value="1"/>
</dbReference>
<feature type="transmembrane region" description="Helical" evidence="7">
    <location>
        <begin position="300"/>
        <end position="321"/>
    </location>
</feature>
<dbReference type="AlphaFoldDB" id="A0A426QH36"/>
<evidence type="ECO:0000313" key="9">
    <source>
        <dbReference type="Proteomes" id="UP000287798"/>
    </source>
</evidence>
<keyword evidence="5 7" id="KW-0472">Membrane</keyword>
<feature type="transmembrane region" description="Helical" evidence="7">
    <location>
        <begin position="275"/>
        <end position="293"/>
    </location>
</feature>
<evidence type="ECO:0000313" key="8">
    <source>
        <dbReference type="EMBL" id="RRQ21069.1"/>
    </source>
</evidence>
<evidence type="ECO:0000256" key="6">
    <source>
        <dbReference type="SAM" id="MobiDB-lite"/>
    </source>
</evidence>
<feature type="transmembrane region" description="Helical" evidence="7">
    <location>
        <begin position="333"/>
        <end position="357"/>
    </location>
</feature>
<keyword evidence="4 7" id="KW-1133">Transmembrane helix</keyword>
<comment type="similarity">
    <text evidence="2">Belongs to the autoinducer-2 exporter (AI-2E) (TC 2.A.86) family.</text>
</comment>
<proteinExistence type="inferred from homology"/>
<feature type="transmembrane region" description="Helical" evidence="7">
    <location>
        <begin position="60"/>
        <end position="78"/>
    </location>
</feature>
<comment type="subcellular location">
    <subcellularLocation>
        <location evidence="1">Membrane</location>
        <topology evidence="1">Multi-pass membrane protein</topology>
    </subcellularLocation>
</comment>
<evidence type="ECO:0000256" key="3">
    <source>
        <dbReference type="ARBA" id="ARBA00022692"/>
    </source>
</evidence>
<keyword evidence="9" id="KW-1185">Reference proteome</keyword>
<comment type="caution">
    <text evidence="8">The sequence shown here is derived from an EMBL/GenBank/DDBJ whole genome shotgun (WGS) entry which is preliminary data.</text>
</comment>
<dbReference type="OrthoDB" id="9799225at2"/>
<evidence type="ECO:0000256" key="1">
    <source>
        <dbReference type="ARBA" id="ARBA00004141"/>
    </source>
</evidence>
<feature type="region of interest" description="Disordered" evidence="6">
    <location>
        <begin position="1"/>
        <end position="30"/>
    </location>
</feature>
<evidence type="ECO:0000256" key="5">
    <source>
        <dbReference type="ARBA" id="ARBA00023136"/>
    </source>
</evidence>
<evidence type="ECO:0000256" key="4">
    <source>
        <dbReference type="ARBA" id="ARBA00022989"/>
    </source>
</evidence>
<keyword evidence="3 7" id="KW-0812">Transmembrane</keyword>
<feature type="transmembrane region" description="Helical" evidence="7">
    <location>
        <begin position="181"/>
        <end position="199"/>
    </location>
</feature>
<organism evidence="8 9">
    <name type="scientific">Thiohalobacter thiocyanaticus</name>
    <dbReference type="NCBI Taxonomy" id="585455"/>
    <lineage>
        <taxon>Bacteria</taxon>
        <taxon>Pseudomonadati</taxon>
        <taxon>Pseudomonadota</taxon>
        <taxon>Gammaproteobacteria</taxon>
        <taxon>Thiohalobacterales</taxon>
        <taxon>Thiohalobacteraceae</taxon>
        <taxon>Thiohalobacter</taxon>
    </lineage>
</organism>
<evidence type="ECO:0000256" key="7">
    <source>
        <dbReference type="SAM" id="Phobius"/>
    </source>
</evidence>
<dbReference type="Proteomes" id="UP000287798">
    <property type="component" value="Unassembled WGS sequence"/>
</dbReference>
<sequence>MTEPLEQAELQRNAPRKAAPAGEKTPPDGQHTDRLRRLYYVVVGLFVLALLGALHFGQPVLLPLATAFLLSFIFRPVTRRLHRWHIPYPLSALFMVTLVTAVLGFGAYSLAGPASEWIRDAPRALLQLQYKLADVRQSMEEVKEATAQVEGLGDVDKSKQTEVVAKDGGLQKLLLSNAREATVGVFTAVIMLFFILGWGDRLFRNIVASLTDFHAQRQAVEIGQEIEKSVSAYLVTITIINLLLGAVVAGVLYLMGMPNPALWGVAAGLLNFIPYLGPAVMAAILSLAAILSYPSLGEALMVPLAFLLITSIEGYLVTPLAVGRRLTLNPLVIFVSVVFWFWLWGIVGALLTVPILVCAKVALERISAAKPLAQILD</sequence>
<dbReference type="Pfam" id="PF01594">
    <property type="entry name" value="AI-2E_transport"/>
    <property type="match status" value="1"/>
</dbReference>
<accession>A0A426QH36</accession>